<comment type="subcellular location">
    <subcellularLocation>
        <location evidence="1">Mitochondrion membrane</location>
    </subcellularLocation>
</comment>
<evidence type="ECO:0000313" key="6">
    <source>
        <dbReference type="Proteomes" id="UP001358614"/>
    </source>
</evidence>
<evidence type="ECO:0000313" key="5">
    <source>
        <dbReference type="EMBL" id="WWD10030.1"/>
    </source>
</evidence>
<dbReference type="PANTHER" id="PTHR23070">
    <property type="entry name" value="BCS1 AAA-TYPE ATPASE"/>
    <property type="match status" value="1"/>
</dbReference>
<feature type="compositionally biased region" description="Basic residues" evidence="2">
    <location>
        <begin position="464"/>
        <end position="480"/>
    </location>
</feature>
<proteinExistence type="predicted"/>
<feature type="region of interest" description="Disordered" evidence="2">
    <location>
        <begin position="115"/>
        <end position="138"/>
    </location>
</feature>
<reference evidence="5 6" key="1">
    <citation type="submission" date="2024-01" db="EMBL/GenBank/DDBJ databases">
        <title>Comparative genomics of Cryptococcus and Kwoniella reveals pathogenesis evolution and contrasting modes of karyotype evolution via chromosome fusion or intercentromeric recombination.</title>
        <authorList>
            <person name="Coelho M.A."/>
            <person name="David-Palma M."/>
            <person name="Shea T."/>
            <person name="Bowers K."/>
            <person name="McGinley-Smith S."/>
            <person name="Mohammad A.W."/>
            <person name="Gnirke A."/>
            <person name="Yurkov A.M."/>
            <person name="Nowrousian M."/>
            <person name="Sun S."/>
            <person name="Cuomo C.A."/>
            <person name="Heitman J."/>
        </authorList>
    </citation>
    <scope>NUCLEOTIDE SEQUENCE [LARGE SCALE GENOMIC DNA]</scope>
    <source>
        <strain evidence="5 6">PYCC6329</strain>
    </source>
</reference>
<dbReference type="GO" id="GO:0005524">
    <property type="term" value="F:ATP binding"/>
    <property type="evidence" value="ECO:0007669"/>
    <property type="project" value="InterPro"/>
</dbReference>
<dbReference type="InterPro" id="IPR027417">
    <property type="entry name" value="P-loop_NTPase"/>
</dbReference>
<feature type="compositionally biased region" description="Basic and acidic residues" evidence="2">
    <location>
        <begin position="482"/>
        <end position="527"/>
    </location>
</feature>
<dbReference type="KEGG" id="ker:91106964"/>
<evidence type="ECO:0000259" key="3">
    <source>
        <dbReference type="Pfam" id="PF00004"/>
    </source>
</evidence>
<organism evidence="5 6">
    <name type="scientific">Kwoniella europaea PYCC6329</name>
    <dbReference type="NCBI Taxonomy" id="1423913"/>
    <lineage>
        <taxon>Eukaryota</taxon>
        <taxon>Fungi</taxon>
        <taxon>Dikarya</taxon>
        <taxon>Basidiomycota</taxon>
        <taxon>Agaricomycotina</taxon>
        <taxon>Tremellomycetes</taxon>
        <taxon>Tremellales</taxon>
        <taxon>Cryptococcaceae</taxon>
        <taxon>Kwoniella</taxon>
    </lineage>
</organism>
<dbReference type="EMBL" id="CP144091">
    <property type="protein sequence ID" value="WWD10030.1"/>
    <property type="molecule type" value="Genomic_DNA"/>
</dbReference>
<dbReference type="InterPro" id="IPR003959">
    <property type="entry name" value="ATPase_AAA_core"/>
</dbReference>
<feature type="region of interest" description="Disordered" evidence="2">
    <location>
        <begin position="362"/>
        <end position="392"/>
    </location>
</feature>
<protein>
    <recommendedName>
        <fullName evidence="7">BCS1 N-terminal domain-containing protein</fullName>
    </recommendedName>
</protein>
<dbReference type="RefSeq" id="XP_066087997.1">
    <property type="nucleotide sequence ID" value="XM_066231900.1"/>
</dbReference>
<feature type="domain" description="ATPase AAA-type core" evidence="3">
    <location>
        <begin position="220"/>
        <end position="270"/>
    </location>
</feature>
<gene>
    <name evidence="5" type="ORF">V865_008163</name>
</gene>
<keyword evidence="6" id="KW-1185">Reference proteome</keyword>
<dbReference type="Gene3D" id="3.40.50.300">
    <property type="entry name" value="P-loop containing nucleotide triphosphate hydrolases"/>
    <property type="match status" value="1"/>
</dbReference>
<feature type="region of interest" description="Disordered" evidence="2">
    <location>
        <begin position="292"/>
        <end position="323"/>
    </location>
</feature>
<feature type="region of interest" description="Disordered" evidence="2">
    <location>
        <begin position="462"/>
        <end position="538"/>
    </location>
</feature>
<dbReference type="GeneID" id="91106964"/>
<dbReference type="Pfam" id="PF08740">
    <property type="entry name" value="BCS1_N"/>
    <property type="match status" value="1"/>
</dbReference>
<dbReference type="GO" id="GO:0016887">
    <property type="term" value="F:ATP hydrolysis activity"/>
    <property type="evidence" value="ECO:0007669"/>
    <property type="project" value="InterPro"/>
</dbReference>
<dbReference type="InterPro" id="IPR050747">
    <property type="entry name" value="Mitochondrial_chaperone_BCS1"/>
</dbReference>
<accession>A0AAX4KWR3</accession>
<evidence type="ECO:0000256" key="2">
    <source>
        <dbReference type="SAM" id="MobiDB-lite"/>
    </source>
</evidence>
<feature type="compositionally biased region" description="Low complexity" evidence="2">
    <location>
        <begin position="116"/>
        <end position="127"/>
    </location>
</feature>
<dbReference type="Pfam" id="PF00004">
    <property type="entry name" value="AAA"/>
    <property type="match status" value="1"/>
</dbReference>
<dbReference type="InterPro" id="IPR014851">
    <property type="entry name" value="BCS1_N"/>
</dbReference>
<feature type="compositionally biased region" description="Basic and acidic residues" evidence="2">
    <location>
        <begin position="363"/>
        <end position="387"/>
    </location>
</feature>
<sequence length="538" mass="59758">MSPAYFQALIYSDDLLSLPQRLIYTLSKQQNVDALIPMAIRAMVVGVLFAVVRRVIKYTTARITQILYPTTYIAYTDPSYSWITSWIAQDVYAQSQIHDFQLSTIDSKSLKKKNKSTLISSQSPGPSGENGSGGGRVGIHNSSWEKREVIGHVLPTYHPPIRIRHNGNYLWVTRRINGFAGSRSIEHLRIQTIAFRPKPQTAIAGGGGGGGGGKHDLAPSTVTMSGLLNAIDGVSSQEGCVLVATTNHPNRLDPALSRAGRFDVKLEFGYAIPLQARELYLHFYPLEDFQDSSSLTSSQARSKDEDEKTTKIQNTEKVEADKEDEDVRLFIEDQQELENLADKFVKNVFDDYHVQDQQLEIGASDKMDGHNGDEKATSTLSESDKSGNPKTSTLISMASLQSYLLQYKEDPISACDNQNIRKWLDNEKAVKANESGKSNLRGLQGGGKQDEDFELKLEDSLTARMKRKSKGHTKSNKTKSKSIQEERKKKKNDEDERGDIAEKVKVDPGQGNDDKVDIVEAKDEHNVRSGIKSGCDSN</sequence>
<feature type="compositionally biased region" description="Basic and acidic residues" evidence="2">
    <location>
        <begin position="301"/>
        <end position="323"/>
    </location>
</feature>
<name>A0AAX4KWR3_9TREE</name>
<evidence type="ECO:0000259" key="4">
    <source>
        <dbReference type="Pfam" id="PF08740"/>
    </source>
</evidence>
<feature type="domain" description="BCS1 N-terminal" evidence="4">
    <location>
        <begin position="45"/>
        <end position="199"/>
    </location>
</feature>
<evidence type="ECO:0000256" key="1">
    <source>
        <dbReference type="ARBA" id="ARBA00004325"/>
    </source>
</evidence>
<feature type="compositionally biased region" description="Gly residues" evidence="2">
    <location>
        <begin position="128"/>
        <end position="137"/>
    </location>
</feature>
<dbReference type="Proteomes" id="UP001358614">
    <property type="component" value="Chromosome 3"/>
</dbReference>
<dbReference type="GO" id="GO:0031966">
    <property type="term" value="C:mitochondrial membrane"/>
    <property type="evidence" value="ECO:0007669"/>
    <property type="project" value="UniProtKB-SubCell"/>
</dbReference>
<dbReference type="AlphaFoldDB" id="A0AAX4KWR3"/>
<evidence type="ECO:0008006" key="7">
    <source>
        <dbReference type="Google" id="ProtNLM"/>
    </source>
</evidence>
<dbReference type="SUPFAM" id="SSF52540">
    <property type="entry name" value="P-loop containing nucleoside triphosphate hydrolases"/>
    <property type="match status" value="1"/>
</dbReference>